<protein>
    <submittedName>
        <fullName evidence="1">Uncharacterized protein</fullName>
    </submittedName>
</protein>
<dbReference type="AlphaFoldDB" id="A0AAW1XVN4"/>
<sequence>MEVQTLQSVLNMYREYRVALKMLMGEHQDRIQAFGEETREVQLEVQQAESEFTILLEDQEIPKLQSEVLWKEFWLFSQRCEQRILKLDLFLKKMEGEMSLLEEEEEEIHYLLLRVARIENH</sequence>
<evidence type="ECO:0000313" key="2">
    <source>
        <dbReference type="Proteomes" id="UP001457282"/>
    </source>
</evidence>
<name>A0AAW1XVN4_RUBAR</name>
<organism evidence="1 2">
    <name type="scientific">Rubus argutus</name>
    <name type="common">Southern blackberry</name>
    <dbReference type="NCBI Taxonomy" id="59490"/>
    <lineage>
        <taxon>Eukaryota</taxon>
        <taxon>Viridiplantae</taxon>
        <taxon>Streptophyta</taxon>
        <taxon>Embryophyta</taxon>
        <taxon>Tracheophyta</taxon>
        <taxon>Spermatophyta</taxon>
        <taxon>Magnoliopsida</taxon>
        <taxon>eudicotyledons</taxon>
        <taxon>Gunneridae</taxon>
        <taxon>Pentapetalae</taxon>
        <taxon>rosids</taxon>
        <taxon>fabids</taxon>
        <taxon>Rosales</taxon>
        <taxon>Rosaceae</taxon>
        <taxon>Rosoideae</taxon>
        <taxon>Rosoideae incertae sedis</taxon>
        <taxon>Rubus</taxon>
    </lineage>
</organism>
<proteinExistence type="predicted"/>
<dbReference type="Proteomes" id="UP001457282">
    <property type="component" value="Unassembled WGS sequence"/>
</dbReference>
<keyword evidence="2" id="KW-1185">Reference proteome</keyword>
<evidence type="ECO:0000313" key="1">
    <source>
        <dbReference type="EMBL" id="KAK9940521.1"/>
    </source>
</evidence>
<comment type="caution">
    <text evidence="1">The sequence shown here is derived from an EMBL/GenBank/DDBJ whole genome shotgun (WGS) entry which is preliminary data.</text>
</comment>
<gene>
    <name evidence="1" type="ORF">M0R45_017178</name>
</gene>
<reference evidence="1 2" key="1">
    <citation type="journal article" date="2023" name="G3 (Bethesda)">
        <title>A chromosome-length genome assembly and annotation of blackberry (Rubus argutus, cv. 'Hillquist').</title>
        <authorList>
            <person name="Bruna T."/>
            <person name="Aryal R."/>
            <person name="Dudchenko O."/>
            <person name="Sargent D.J."/>
            <person name="Mead D."/>
            <person name="Buti M."/>
            <person name="Cavallini A."/>
            <person name="Hytonen T."/>
            <person name="Andres J."/>
            <person name="Pham M."/>
            <person name="Weisz D."/>
            <person name="Mascagni F."/>
            <person name="Usai G."/>
            <person name="Natali L."/>
            <person name="Bassil N."/>
            <person name="Fernandez G.E."/>
            <person name="Lomsadze A."/>
            <person name="Armour M."/>
            <person name="Olukolu B."/>
            <person name="Poorten T."/>
            <person name="Britton C."/>
            <person name="Davik J."/>
            <person name="Ashrafi H."/>
            <person name="Aiden E.L."/>
            <person name="Borodovsky M."/>
            <person name="Worthington M."/>
        </authorList>
    </citation>
    <scope>NUCLEOTIDE SEQUENCE [LARGE SCALE GENOMIC DNA]</scope>
    <source>
        <strain evidence="1">PI 553951</strain>
    </source>
</reference>
<accession>A0AAW1XVN4</accession>
<dbReference type="EMBL" id="JBEDUW010000003">
    <property type="protein sequence ID" value="KAK9940521.1"/>
    <property type="molecule type" value="Genomic_DNA"/>
</dbReference>